<accession>A0ABT9RXL0</accession>
<dbReference type="RefSeq" id="WP_307310835.1">
    <property type="nucleotide sequence ID" value="NZ_JAUSRE010000021.1"/>
</dbReference>
<name>A0ABT9RXL0_9MICC</name>
<comment type="caution">
    <text evidence="1">The sequence shown here is derived from an EMBL/GenBank/DDBJ whole genome shotgun (WGS) entry which is preliminary data.</text>
</comment>
<dbReference type="Proteomes" id="UP001226577">
    <property type="component" value="Unassembled WGS sequence"/>
</dbReference>
<evidence type="ECO:0000313" key="1">
    <source>
        <dbReference type="EMBL" id="MDP9889983.1"/>
    </source>
</evidence>
<proteinExistence type="predicted"/>
<dbReference type="PANTHER" id="PTHR43459">
    <property type="entry name" value="ENOYL-COA HYDRATASE"/>
    <property type="match status" value="1"/>
</dbReference>
<sequence length="255" mass="26582">MFITSAVDNGVLTLVLNDPDRRNAMGDDMRGQFVNALRGARSDSSVRALVLRGAGGNFCAGGDLAAMPPADLEAARDRLAQVATMVRQLSGFTRPTIAVVEGAAAGLGASIALACDYIYVADDARFMFPFSKLALLPDGGILHSLAARVGVAKARQLLLEGRTVGAEECLRLGLADCTYAPEHLTAKAAAKARKLAALAPLTVVGIKKALAEGLPSWEDALAAEGGAQPACYFSSDFAEGKRAFAQRDRPVFTGS</sequence>
<dbReference type="Pfam" id="PF00378">
    <property type="entry name" value="ECH_1"/>
    <property type="match status" value="1"/>
</dbReference>
<dbReference type="PANTHER" id="PTHR43459:SF1">
    <property type="entry name" value="EG:BACN32G11.4 PROTEIN"/>
    <property type="match status" value="1"/>
</dbReference>
<keyword evidence="2" id="KW-1185">Reference proteome</keyword>
<dbReference type="EMBL" id="JAUSRE010000021">
    <property type="protein sequence ID" value="MDP9889983.1"/>
    <property type="molecule type" value="Genomic_DNA"/>
</dbReference>
<dbReference type="CDD" id="cd06558">
    <property type="entry name" value="crotonase-like"/>
    <property type="match status" value="1"/>
</dbReference>
<evidence type="ECO:0000313" key="2">
    <source>
        <dbReference type="Proteomes" id="UP001226577"/>
    </source>
</evidence>
<dbReference type="Gene3D" id="3.90.226.10">
    <property type="entry name" value="2-enoyl-CoA Hydratase, Chain A, domain 1"/>
    <property type="match status" value="1"/>
</dbReference>
<dbReference type="InterPro" id="IPR001753">
    <property type="entry name" value="Enoyl-CoA_hydra/iso"/>
</dbReference>
<protein>
    <submittedName>
        <fullName evidence="1">Enoyl-CoA hydratase/carnithine racemase</fullName>
    </submittedName>
</protein>
<gene>
    <name evidence="1" type="ORF">J2X98_003595</name>
</gene>
<dbReference type="SUPFAM" id="SSF52096">
    <property type="entry name" value="ClpP/crotonase"/>
    <property type="match status" value="1"/>
</dbReference>
<dbReference type="InterPro" id="IPR029045">
    <property type="entry name" value="ClpP/crotonase-like_dom_sf"/>
</dbReference>
<organism evidence="1 2">
    <name type="scientific">Pseudarthrobacter enclensis</name>
    <dbReference type="NCBI Taxonomy" id="993070"/>
    <lineage>
        <taxon>Bacteria</taxon>
        <taxon>Bacillati</taxon>
        <taxon>Actinomycetota</taxon>
        <taxon>Actinomycetes</taxon>
        <taxon>Micrococcales</taxon>
        <taxon>Micrococcaceae</taxon>
        <taxon>Pseudarthrobacter</taxon>
    </lineage>
</organism>
<reference evidence="1 2" key="1">
    <citation type="submission" date="2023-07" db="EMBL/GenBank/DDBJ databases">
        <title>Sorghum-associated microbial communities from plants grown in Nebraska, USA.</title>
        <authorList>
            <person name="Schachtman D."/>
        </authorList>
    </citation>
    <scope>NUCLEOTIDE SEQUENCE [LARGE SCALE GENOMIC DNA]</scope>
    <source>
        <strain evidence="1 2">CC222</strain>
    </source>
</reference>